<feature type="transmembrane region" description="Helical" evidence="7">
    <location>
        <begin position="418"/>
        <end position="442"/>
    </location>
</feature>
<feature type="transmembrane region" description="Helical" evidence="7">
    <location>
        <begin position="243"/>
        <end position="269"/>
    </location>
</feature>
<feature type="transmembrane region" description="Helical" evidence="7">
    <location>
        <begin position="448"/>
        <end position="467"/>
    </location>
</feature>
<feature type="transmembrane region" description="Helical" evidence="7">
    <location>
        <begin position="384"/>
        <end position="406"/>
    </location>
</feature>
<evidence type="ECO:0000256" key="3">
    <source>
        <dbReference type="ARBA" id="ARBA00022692"/>
    </source>
</evidence>
<dbReference type="GO" id="GO:0042128">
    <property type="term" value="P:nitrate assimilation"/>
    <property type="evidence" value="ECO:0007669"/>
    <property type="project" value="UniProtKB-KW"/>
</dbReference>
<dbReference type="KEGG" id="ffl:HYN86_09110"/>
<feature type="transmembrane region" description="Helical" evidence="7">
    <location>
        <begin position="135"/>
        <end position="153"/>
    </location>
</feature>
<sequence>MADLSQSHRILFLNTLAFAICFACWTLNGVLVTFLVDKEIFNWSVVQIGWLLGIPVLTGSIMRLPMGILTDKFGGKIVHSALLILASIPLFLLPFATSFTVFAILSFLFGMVGTSFAVGVASTSVWYPKEWQGRALGIFGMGTAGASITPFLAPSLLSKFSESDPVNGWKWLPVIYGSGLLLMGIVFLIFAKNKKSEAQSKTIKQLVQPLKSVRVWRFGTYYFLVFGSFVTFSQWLLPNFMNVYHTTLILGGIFTSCFSLPAGVVRAFGGFLSDKFGARKVMYWVLSSSVVLSFLLLFPKMDITTSGSGLLAGKAGTVTAVSPGKVVIDDKEYAISQKDENAVHSQYFPSKKTWQEVVVAENQKVQKKDLIAEGITQIHFEANMWVYLVLVILIGISWGIGSAAVYKHIPDYFPNEVGVIGGMVGLLGGLGGFFGPIIFGYLLSITGFWTSSWLFILALSLTCLIWMHRVIVKMTKEKLPEMAKDIDRK</sequence>
<keyword evidence="6 7" id="KW-0472">Membrane</keyword>
<dbReference type="InterPro" id="IPR011701">
    <property type="entry name" value="MFS"/>
</dbReference>
<dbReference type="GO" id="GO:0016020">
    <property type="term" value="C:membrane"/>
    <property type="evidence" value="ECO:0007669"/>
    <property type="project" value="UniProtKB-SubCell"/>
</dbReference>
<keyword evidence="4 7" id="KW-1133">Transmembrane helix</keyword>
<dbReference type="InterPro" id="IPR036259">
    <property type="entry name" value="MFS_trans_sf"/>
</dbReference>
<feature type="transmembrane region" description="Helical" evidence="7">
    <location>
        <begin position="12"/>
        <end position="34"/>
    </location>
</feature>
<evidence type="ECO:0000256" key="1">
    <source>
        <dbReference type="ARBA" id="ARBA00004141"/>
    </source>
</evidence>
<keyword evidence="3 7" id="KW-0812">Transmembrane</keyword>
<proteinExistence type="inferred from homology"/>
<protein>
    <submittedName>
        <fullName evidence="9">MFS transporter</fullName>
    </submittedName>
</protein>
<evidence type="ECO:0000256" key="4">
    <source>
        <dbReference type="ARBA" id="ARBA00022989"/>
    </source>
</evidence>
<keyword evidence="10" id="KW-1185">Reference proteome</keyword>
<comment type="subcellular location">
    <subcellularLocation>
        <location evidence="1">Membrane</location>
        <topology evidence="1">Multi-pass membrane protein</topology>
    </subcellularLocation>
</comment>
<dbReference type="RefSeq" id="WP_113677747.1">
    <property type="nucleotide sequence ID" value="NZ_CP030261.1"/>
</dbReference>
<feature type="transmembrane region" description="Helical" evidence="7">
    <location>
        <begin position="99"/>
        <end position="123"/>
    </location>
</feature>
<dbReference type="Pfam" id="PF07690">
    <property type="entry name" value="MFS_1"/>
    <property type="match status" value="2"/>
</dbReference>
<organism evidence="9 10">
    <name type="scientific">Flavobacterium fluviale</name>
    <dbReference type="NCBI Taxonomy" id="2249356"/>
    <lineage>
        <taxon>Bacteria</taxon>
        <taxon>Pseudomonadati</taxon>
        <taxon>Bacteroidota</taxon>
        <taxon>Flavobacteriia</taxon>
        <taxon>Flavobacteriales</taxon>
        <taxon>Flavobacteriaceae</taxon>
        <taxon>Flavobacterium</taxon>
    </lineage>
</organism>
<dbReference type="PANTHER" id="PTHR23515">
    <property type="entry name" value="HIGH-AFFINITY NITRATE TRANSPORTER 2.3"/>
    <property type="match status" value="1"/>
</dbReference>
<accession>A0A344LS57</accession>
<feature type="transmembrane region" description="Helical" evidence="7">
    <location>
        <begin position="281"/>
        <end position="298"/>
    </location>
</feature>
<comment type="similarity">
    <text evidence="2">Belongs to the major facilitator superfamily. Nitrate/nitrite porter (TC 2.A.1.8) family.</text>
</comment>
<evidence type="ECO:0000256" key="7">
    <source>
        <dbReference type="SAM" id="Phobius"/>
    </source>
</evidence>
<keyword evidence="5" id="KW-0534">Nitrate assimilation</keyword>
<dbReference type="InterPro" id="IPR044772">
    <property type="entry name" value="NO3_transporter"/>
</dbReference>
<reference evidence="9 10" key="1">
    <citation type="submission" date="2018-06" db="EMBL/GenBank/DDBJ databases">
        <title>Genome sequencing of Flavobacterium.</title>
        <authorList>
            <person name="Baek M.-G."/>
            <person name="Yi H."/>
        </authorList>
    </citation>
    <scope>NUCLEOTIDE SEQUENCE [LARGE SCALE GENOMIC DNA]</scope>
    <source>
        <strain evidence="9 10">HYN0086</strain>
    </source>
</reference>
<dbReference type="OrthoDB" id="9773404at2"/>
<dbReference type="InterPro" id="IPR020846">
    <property type="entry name" value="MFS_dom"/>
</dbReference>
<dbReference type="GO" id="GO:0015112">
    <property type="term" value="F:nitrate transmembrane transporter activity"/>
    <property type="evidence" value="ECO:0007669"/>
    <property type="project" value="InterPro"/>
</dbReference>
<evidence type="ECO:0000313" key="10">
    <source>
        <dbReference type="Proteomes" id="UP000251561"/>
    </source>
</evidence>
<evidence type="ECO:0000259" key="8">
    <source>
        <dbReference type="PROSITE" id="PS50850"/>
    </source>
</evidence>
<dbReference type="EMBL" id="CP030261">
    <property type="protein sequence ID" value="AXB56749.1"/>
    <property type="molecule type" value="Genomic_DNA"/>
</dbReference>
<name>A0A344LS57_9FLAO</name>
<evidence type="ECO:0000313" key="9">
    <source>
        <dbReference type="EMBL" id="AXB56749.1"/>
    </source>
</evidence>
<dbReference type="PROSITE" id="PS50850">
    <property type="entry name" value="MFS"/>
    <property type="match status" value="1"/>
</dbReference>
<evidence type="ECO:0000256" key="2">
    <source>
        <dbReference type="ARBA" id="ARBA00008432"/>
    </source>
</evidence>
<dbReference type="Proteomes" id="UP000251561">
    <property type="component" value="Chromosome"/>
</dbReference>
<feature type="transmembrane region" description="Helical" evidence="7">
    <location>
        <begin position="173"/>
        <end position="191"/>
    </location>
</feature>
<evidence type="ECO:0000256" key="6">
    <source>
        <dbReference type="ARBA" id="ARBA00023136"/>
    </source>
</evidence>
<evidence type="ECO:0000256" key="5">
    <source>
        <dbReference type="ARBA" id="ARBA00023063"/>
    </source>
</evidence>
<feature type="transmembrane region" description="Helical" evidence="7">
    <location>
        <begin position="218"/>
        <end position="237"/>
    </location>
</feature>
<dbReference type="Gene3D" id="1.20.1250.20">
    <property type="entry name" value="MFS general substrate transporter like domains"/>
    <property type="match status" value="2"/>
</dbReference>
<feature type="transmembrane region" description="Helical" evidence="7">
    <location>
        <begin position="40"/>
        <end position="61"/>
    </location>
</feature>
<dbReference type="SUPFAM" id="SSF103473">
    <property type="entry name" value="MFS general substrate transporter"/>
    <property type="match status" value="1"/>
</dbReference>
<feature type="transmembrane region" description="Helical" evidence="7">
    <location>
        <begin position="73"/>
        <end position="93"/>
    </location>
</feature>
<feature type="domain" description="Major facilitator superfamily (MFS) profile" evidence="8">
    <location>
        <begin position="9"/>
        <end position="475"/>
    </location>
</feature>
<gene>
    <name evidence="9" type="ORF">HYN86_09110</name>
</gene>
<dbReference type="AlphaFoldDB" id="A0A344LS57"/>